<keyword evidence="3" id="KW-0645">Protease</keyword>
<feature type="transmembrane region" description="Helical" evidence="1">
    <location>
        <begin position="72"/>
        <end position="93"/>
    </location>
</feature>
<gene>
    <name evidence="3" type="ORF">QNH39_23070</name>
</gene>
<dbReference type="KEGG" id="nnv:QNH39_23070"/>
<dbReference type="Pfam" id="PF02517">
    <property type="entry name" value="Rce1-like"/>
    <property type="match status" value="1"/>
</dbReference>
<keyword evidence="4" id="KW-1185">Reference proteome</keyword>
<feature type="transmembrane region" description="Helical" evidence="1">
    <location>
        <begin position="208"/>
        <end position="230"/>
    </location>
</feature>
<keyword evidence="3" id="KW-0378">Hydrolase</keyword>
<proteinExistence type="predicted"/>
<feature type="transmembrane region" description="Helical" evidence="1">
    <location>
        <begin position="262"/>
        <end position="280"/>
    </location>
</feature>
<evidence type="ECO:0000313" key="4">
    <source>
        <dbReference type="Proteomes" id="UP001178288"/>
    </source>
</evidence>
<keyword evidence="1" id="KW-0812">Transmembrane</keyword>
<dbReference type="RefSeq" id="WP_066091948.1">
    <property type="nucleotide sequence ID" value="NZ_CP126114.1"/>
</dbReference>
<dbReference type="GO" id="GO:0080120">
    <property type="term" value="P:CAAX-box protein maturation"/>
    <property type="evidence" value="ECO:0007669"/>
    <property type="project" value="UniProtKB-ARBA"/>
</dbReference>
<dbReference type="GO" id="GO:0008237">
    <property type="term" value="F:metallopeptidase activity"/>
    <property type="evidence" value="ECO:0007669"/>
    <property type="project" value="UniProtKB-KW"/>
</dbReference>
<dbReference type="GO" id="GO:0004175">
    <property type="term" value="F:endopeptidase activity"/>
    <property type="evidence" value="ECO:0007669"/>
    <property type="project" value="UniProtKB-ARBA"/>
</dbReference>
<accession>A0AA95MK94</accession>
<evidence type="ECO:0000313" key="3">
    <source>
        <dbReference type="EMBL" id="WHY85462.1"/>
    </source>
</evidence>
<sequence length="305" mass="35034">MTTNLTSPISKKLFFSILVVTVGAEVLLYLTRYSGLAGTLYDALMVSSFFIGWKLYRRLGSPEGKAKTKRQLMLQFTGAFLIFFLGSTVNNVYSANTFQDFNVHYEQYVQDYAEMQAYDPGDEQTTTEPVWAFFEKVDLVGYDIFADTLAGLEEVWRLAYIILFLVIGKKIFPKRWESGRRDIFLIAALFLTSILFGIDHTLGAAQPWPIKIGAIVTFANMGLLFGLILLWTRNLWVTVLVHSLYDITATLSWYYVEYAVELFALAVFVVHLFLFTLEKVNQRRLNREMETIELQQTTEVFQNAE</sequence>
<dbReference type="Proteomes" id="UP001178288">
    <property type="component" value="Chromosome"/>
</dbReference>
<evidence type="ECO:0000259" key="2">
    <source>
        <dbReference type="Pfam" id="PF02517"/>
    </source>
</evidence>
<dbReference type="EC" id="3.4.-.-" evidence="3"/>
<reference evidence="3" key="1">
    <citation type="submission" date="2023-05" db="EMBL/GenBank/DDBJ databases">
        <title>Comparative genomics of Bacillaceae isolates and their secondary metabolite potential.</title>
        <authorList>
            <person name="Song L."/>
            <person name="Nielsen L.J."/>
            <person name="Mohite O."/>
            <person name="Xu X."/>
            <person name="Weber T."/>
            <person name="Kovacs A.T."/>
        </authorList>
    </citation>
    <scope>NUCLEOTIDE SEQUENCE</scope>
    <source>
        <strain evidence="3">XLM17</strain>
    </source>
</reference>
<keyword evidence="1" id="KW-0472">Membrane</keyword>
<protein>
    <submittedName>
        <fullName evidence="3">CPBP family intramembrane metalloprotease</fullName>
        <ecNumber evidence="3">3.4.-.-</ecNumber>
    </submittedName>
</protein>
<feature type="transmembrane region" description="Helical" evidence="1">
    <location>
        <begin position="184"/>
        <end position="202"/>
    </location>
</feature>
<dbReference type="EMBL" id="CP126114">
    <property type="protein sequence ID" value="WHY85462.1"/>
    <property type="molecule type" value="Genomic_DNA"/>
</dbReference>
<name>A0AA95MK94_9BACI</name>
<organism evidence="3 4">
    <name type="scientific">Neobacillus novalis</name>
    <dbReference type="NCBI Taxonomy" id="220687"/>
    <lineage>
        <taxon>Bacteria</taxon>
        <taxon>Bacillati</taxon>
        <taxon>Bacillota</taxon>
        <taxon>Bacilli</taxon>
        <taxon>Bacillales</taxon>
        <taxon>Bacillaceae</taxon>
        <taxon>Neobacillus</taxon>
    </lineage>
</organism>
<dbReference type="AlphaFoldDB" id="A0AA95MK94"/>
<keyword evidence="1" id="KW-1133">Transmembrane helix</keyword>
<evidence type="ECO:0000256" key="1">
    <source>
        <dbReference type="SAM" id="Phobius"/>
    </source>
</evidence>
<feature type="domain" description="CAAX prenyl protease 2/Lysostaphin resistance protein A-like" evidence="2">
    <location>
        <begin position="177"/>
        <end position="247"/>
    </location>
</feature>
<dbReference type="InterPro" id="IPR003675">
    <property type="entry name" value="Rce1/LyrA-like_dom"/>
</dbReference>
<keyword evidence="3" id="KW-0482">Metalloprotease</keyword>
<feature type="transmembrane region" description="Helical" evidence="1">
    <location>
        <begin position="12"/>
        <end position="30"/>
    </location>
</feature>